<dbReference type="RefSeq" id="WP_209999634.1">
    <property type="nucleotide sequence ID" value="NZ_BAAAJY010000009.1"/>
</dbReference>
<feature type="chain" id="PRO_5046503505" description="Bacterial Ig domain-containing protein" evidence="1">
    <location>
        <begin position="29"/>
        <end position="169"/>
    </location>
</feature>
<evidence type="ECO:0000313" key="2">
    <source>
        <dbReference type="EMBL" id="MBP2387405.1"/>
    </source>
</evidence>
<gene>
    <name evidence="2" type="ORF">JOF47_002916</name>
</gene>
<sequence length="169" mass="17824">MKNRIGRATAAIIAASSLVLGGASVATAAPAPASTVKAHKSVAATSHKSESKPTVVIRDTKNKTVEADELATITPKVKVGKQAKVVSKTLTVSQDGTVLVDGKKKAKLGVGTYEVTTKVEYRTLVKQVVVKVKSKGKKVKKVKKNVWSEIQTESKTQTLVVSLGSEDKD</sequence>
<evidence type="ECO:0000256" key="1">
    <source>
        <dbReference type="SAM" id="SignalP"/>
    </source>
</evidence>
<dbReference type="Proteomes" id="UP001296993">
    <property type="component" value="Unassembled WGS sequence"/>
</dbReference>
<organism evidence="2 3">
    <name type="scientific">Paeniglutamicibacter kerguelensis</name>
    <dbReference type="NCBI Taxonomy" id="254788"/>
    <lineage>
        <taxon>Bacteria</taxon>
        <taxon>Bacillati</taxon>
        <taxon>Actinomycetota</taxon>
        <taxon>Actinomycetes</taxon>
        <taxon>Micrococcales</taxon>
        <taxon>Micrococcaceae</taxon>
        <taxon>Paeniglutamicibacter</taxon>
    </lineage>
</organism>
<keyword evidence="3" id="KW-1185">Reference proteome</keyword>
<reference evidence="2 3" key="1">
    <citation type="submission" date="2021-03" db="EMBL/GenBank/DDBJ databases">
        <title>Sequencing the genomes of 1000 actinobacteria strains.</title>
        <authorList>
            <person name="Klenk H.-P."/>
        </authorList>
    </citation>
    <scope>NUCLEOTIDE SEQUENCE [LARGE SCALE GENOMIC DNA]</scope>
    <source>
        <strain evidence="2 3">DSM 15797</strain>
    </source>
</reference>
<evidence type="ECO:0000313" key="3">
    <source>
        <dbReference type="Proteomes" id="UP001296993"/>
    </source>
</evidence>
<keyword evidence="1" id="KW-0732">Signal</keyword>
<comment type="caution">
    <text evidence="2">The sequence shown here is derived from an EMBL/GenBank/DDBJ whole genome shotgun (WGS) entry which is preliminary data.</text>
</comment>
<protein>
    <recommendedName>
        <fullName evidence="4">Bacterial Ig domain-containing protein</fullName>
    </recommendedName>
</protein>
<dbReference type="EMBL" id="JAGIOF010000001">
    <property type="protein sequence ID" value="MBP2387405.1"/>
    <property type="molecule type" value="Genomic_DNA"/>
</dbReference>
<feature type="signal peptide" evidence="1">
    <location>
        <begin position="1"/>
        <end position="28"/>
    </location>
</feature>
<name>A0ABS4XG20_9MICC</name>
<evidence type="ECO:0008006" key="4">
    <source>
        <dbReference type="Google" id="ProtNLM"/>
    </source>
</evidence>
<accession>A0ABS4XG20</accession>
<proteinExistence type="predicted"/>